<keyword evidence="14" id="KW-0175">Coiled coil</keyword>
<feature type="compositionally biased region" description="Polar residues" evidence="15">
    <location>
        <begin position="198"/>
        <end position="217"/>
    </location>
</feature>
<evidence type="ECO:0000256" key="10">
    <source>
        <dbReference type="ARBA" id="ARBA00023163"/>
    </source>
</evidence>
<dbReference type="OMA" id="PANWQAI"/>
<dbReference type="InterPro" id="IPR041470">
    <property type="entry name" value="GCP_N"/>
</dbReference>
<dbReference type="InterPro" id="IPR002112">
    <property type="entry name" value="Leuzip_Jun"/>
</dbReference>
<dbReference type="InterPro" id="IPR046347">
    <property type="entry name" value="bZIP_sf"/>
</dbReference>
<dbReference type="OrthoDB" id="5860513at2759"/>
<dbReference type="GO" id="GO:0005874">
    <property type="term" value="C:microtubule"/>
    <property type="evidence" value="ECO:0007669"/>
    <property type="project" value="UniProtKB-KW"/>
</dbReference>
<dbReference type="Gene3D" id="1.20.5.170">
    <property type="match status" value="1"/>
</dbReference>
<feature type="region of interest" description="Disordered" evidence="15">
    <location>
        <begin position="716"/>
        <end position="748"/>
    </location>
</feature>
<dbReference type="Pfam" id="PF11785">
    <property type="entry name" value="Aft1_OSA"/>
    <property type="match status" value="1"/>
</dbReference>
<keyword evidence="11" id="KW-0206">Cytoskeleton</keyword>
<dbReference type="VEuPathDB" id="FungiDB:ATCC64974_57020"/>
<feature type="compositionally biased region" description="Basic and acidic residues" evidence="15">
    <location>
        <begin position="1"/>
        <end position="26"/>
    </location>
</feature>
<dbReference type="Pfam" id="PF11786">
    <property type="entry name" value="Aft1_HRA"/>
    <property type="match status" value="1"/>
</dbReference>
<gene>
    <name evidence="17" type="ORF">ABL_01661</name>
</gene>
<dbReference type="InterPro" id="IPR004827">
    <property type="entry name" value="bZIP"/>
</dbReference>
<dbReference type="GO" id="GO:0051225">
    <property type="term" value="P:spindle assembly"/>
    <property type="evidence" value="ECO:0007669"/>
    <property type="project" value="TreeGrafter"/>
</dbReference>
<feature type="compositionally biased region" description="Basic and acidic residues" evidence="15">
    <location>
        <begin position="1562"/>
        <end position="1574"/>
    </location>
</feature>
<evidence type="ECO:0000256" key="15">
    <source>
        <dbReference type="SAM" id="MobiDB-lite"/>
    </source>
</evidence>
<evidence type="ECO:0000259" key="16">
    <source>
        <dbReference type="PROSITE" id="PS50217"/>
    </source>
</evidence>
<keyword evidence="6" id="KW-0493">Microtubule</keyword>
<dbReference type="VEuPathDB" id="FungiDB:ATCC64974_57010"/>
<organism evidence="17 18">
    <name type="scientific">Aspergillus niger</name>
    <dbReference type="NCBI Taxonomy" id="5061"/>
    <lineage>
        <taxon>Eukaryota</taxon>
        <taxon>Fungi</taxon>
        <taxon>Dikarya</taxon>
        <taxon>Ascomycota</taxon>
        <taxon>Pezizomycotina</taxon>
        <taxon>Eurotiomycetes</taxon>
        <taxon>Eurotiomycetidae</taxon>
        <taxon>Eurotiales</taxon>
        <taxon>Aspergillaceae</taxon>
        <taxon>Aspergillus</taxon>
        <taxon>Aspergillus subgen. Circumdati</taxon>
    </lineage>
</organism>
<feature type="region of interest" description="Disordered" evidence="15">
    <location>
        <begin position="1524"/>
        <end position="1583"/>
    </location>
</feature>
<dbReference type="CDD" id="cd14687">
    <property type="entry name" value="bZIP_ATF2"/>
    <property type="match status" value="1"/>
</dbReference>
<dbReference type="GO" id="GO:0007020">
    <property type="term" value="P:microtubule nucleation"/>
    <property type="evidence" value="ECO:0007669"/>
    <property type="project" value="InterPro"/>
</dbReference>
<feature type="coiled-coil region" evidence="14">
    <location>
        <begin position="409"/>
        <end position="443"/>
    </location>
</feature>
<evidence type="ECO:0000256" key="13">
    <source>
        <dbReference type="ARBA" id="ARBA00068999"/>
    </source>
</evidence>
<comment type="caution">
    <text evidence="17">The sequence shown here is derived from an EMBL/GenBank/DDBJ whole genome shotgun (WGS) entry which is preliminary data.</text>
</comment>
<evidence type="ECO:0000256" key="12">
    <source>
        <dbReference type="ARBA" id="ARBA00023242"/>
    </source>
</evidence>
<feature type="region of interest" description="Disordered" evidence="15">
    <location>
        <begin position="762"/>
        <end position="822"/>
    </location>
</feature>
<evidence type="ECO:0000256" key="2">
    <source>
        <dbReference type="ARBA" id="ARBA00004245"/>
    </source>
</evidence>
<dbReference type="Proteomes" id="UP000068243">
    <property type="component" value="Unassembled WGS sequence"/>
</dbReference>
<dbReference type="VEuPathDB" id="FungiDB:An02g07070"/>
<feature type="region of interest" description="Disordered" evidence="15">
    <location>
        <begin position="185"/>
        <end position="235"/>
    </location>
</feature>
<name>A0A100I847_ASPNG</name>
<dbReference type="VEuPathDB" id="FungiDB:An02g07060"/>
<dbReference type="VEuPathDB" id="FungiDB:ASPNIDRAFT2_1122029"/>
<dbReference type="FunFam" id="1.20.5.170:FF:000053">
    <property type="entry name" value="BZIP transcription factor AtfA"/>
    <property type="match status" value="1"/>
</dbReference>
<dbReference type="InterPro" id="IPR040457">
    <property type="entry name" value="GCP_C"/>
</dbReference>
<keyword evidence="9" id="KW-0238">DNA-binding</keyword>
<dbReference type="GO" id="GO:0000922">
    <property type="term" value="C:spindle pole"/>
    <property type="evidence" value="ECO:0007669"/>
    <property type="project" value="InterPro"/>
</dbReference>
<comment type="similarity">
    <text evidence="3">Belongs to the bZIP family. ATF subfamily.</text>
</comment>
<feature type="region of interest" description="Disordered" evidence="15">
    <location>
        <begin position="1"/>
        <end position="165"/>
    </location>
</feature>
<keyword evidence="7" id="KW-0805">Transcription regulation</keyword>
<dbReference type="SUPFAM" id="SSF57959">
    <property type="entry name" value="Leucine zipper domain"/>
    <property type="match status" value="1"/>
</dbReference>
<evidence type="ECO:0000256" key="14">
    <source>
        <dbReference type="SAM" id="Coils"/>
    </source>
</evidence>
<dbReference type="Pfam" id="PF17681">
    <property type="entry name" value="GCP_N_terminal"/>
    <property type="match status" value="1"/>
</dbReference>
<dbReference type="GO" id="GO:0043015">
    <property type="term" value="F:gamma-tubulin binding"/>
    <property type="evidence" value="ECO:0007669"/>
    <property type="project" value="InterPro"/>
</dbReference>
<dbReference type="SMART" id="SM00338">
    <property type="entry name" value="BRLZ"/>
    <property type="match status" value="1"/>
</dbReference>
<dbReference type="VEuPathDB" id="FungiDB:M747DRAFT_370773"/>
<dbReference type="InterPro" id="IPR007259">
    <property type="entry name" value="GCP"/>
</dbReference>
<dbReference type="Pfam" id="PF04130">
    <property type="entry name" value="GCP_C_terminal"/>
    <property type="match status" value="1"/>
</dbReference>
<protein>
    <recommendedName>
        <fullName evidence="13">Basic leucine zipper (bZIP) transcription factor atfB</fullName>
    </recommendedName>
</protein>
<evidence type="ECO:0000256" key="4">
    <source>
        <dbReference type="ARBA" id="ARBA00010337"/>
    </source>
</evidence>
<dbReference type="Gene3D" id="1.20.120.1900">
    <property type="entry name" value="Gamma-tubulin complex, C-terminal domain"/>
    <property type="match status" value="1"/>
</dbReference>
<feature type="compositionally biased region" description="Polar residues" evidence="15">
    <location>
        <begin position="285"/>
        <end position="307"/>
    </location>
</feature>
<evidence type="ECO:0000256" key="3">
    <source>
        <dbReference type="ARBA" id="ARBA00009050"/>
    </source>
</evidence>
<dbReference type="InterPro" id="IPR020956">
    <property type="entry name" value="TF_Aft1_OSM"/>
</dbReference>
<dbReference type="GO" id="GO:0044732">
    <property type="term" value="C:mitotic spindle pole body"/>
    <property type="evidence" value="ECO:0007669"/>
    <property type="project" value="TreeGrafter"/>
</dbReference>
<dbReference type="GO" id="GO:0005634">
    <property type="term" value="C:nucleus"/>
    <property type="evidence" value="ECO:0007669"/>
    <property type="project" value="UniProtKB-SubCell"/>
</dbReference>
<evidence type="ECO:0000256" key="11">
    <source>
        <dbReference type="ARBA" id="ARBA00023212"/>
    </source>
</evidence>
<evidence type="ECO:0000256" key="1">
    <source>
        <dbReference type="ARBA" id="ARBA00004123"/>
    </source>
</evidence>
<keyword evidence="8" id="KW-0346">Stress response</keyword>
<evidence type="ECO:0000256" key="9">
    <source>
        <dbReference type="ARBA" id="ARBA00023125"/>
    </source>
</evidence>
<feature type="compositionally biased region" description="Polar residues" evidence="15">
    <location>
        <begin position="252"/>
        <end position="277"/>
    </location>
</feature>
<evidence type="ECO:0000256" key="5">
    <source>
        <dbReference type="ARBA" id="ARBA00022490"/>
    </source>
</evidence>
<comment type="similarity">
    <text evidence="4">Belongs to the TUBGCP family.</text>
</comment>
<evidence type="ECO:0000313" key="18">
    <source>
        <dbReference type="Proteomes" id="UP000068243"/>
    </source>
</evidence>
<keyword evidence="12" id="KW-0539">Nucleus</keyword>
<dbReference type="EMBL" id="BCMY01000002">
    <property type="protein sequence ID" value="GAQ36418.1"/>
    <property type="molecule type" value="Genomic_DNA"/>
</dbReference>
<reference evidence="18" key="1">
    <citation type="journal article" date="2016" name="Genome Announc.">
        <title>Draft genome sequence of Aspergillus niger strain An76.</title>
        <authorList>
            <person name="Gong W."/>
            <person name="Cheng Z."/>
            <person name="Zhang H."/>
            <person name="Liu L."/>
            <person name="Gao P."/>
            <person name="Wang L."/>
        </authorList>
    </citation>
    <scope>NUCLEOTIDE SEQUENCE [LARGE SCALE GENOMIC DNA]</scope>
    <source>
        <strain evidence="18">An76</strain>
    </source>
</reference>
<comment type="subcellular location">
    <subcellularLocation>
        <location evidence="2">Cytoplasm</location>
        <location evidence="2">Cytoskeleton</location>
    </subcellularLocation>
    <subcellularLocation>
        <location evidence="1">Nucleus</location>
    </subcellularLocation>
</comment>
<evidence type="ECO:0000256" key="7">
    <source>
        <dbReference type="ARBA" id="ARBA00023015"/>
    </source>
</evidence>
<evidence type="ECO:0000313" key="17">
    <source>
        <dbReference type="EMBL" id="GAQ36418.1"/>
    </source>
</evidence>
<dbReference type="PROSITE" id="PS50217">
    <property type="entry name" value="BZIP"/>
    <property type="match status" value="1"/>
</dbReference>
<accession>A0A100I847</accession>
<dbReference type="InterPro" id="IPR042241">
    <property type="entry name" value="GCP_C_sf"/>
</dbReference>
<feature type="region of interest" description="Disordered" evidence="15">
    <location>
        <begin position="604"/>
        <end position="626"/>
    </location>
</feature>
<evidence type="ECO:0000256" key="8">
    <source>
        <dbReference type="ARBA" id="ARBA00023016"/>
    </source>
</evidence>
<sequence length="1583" mass="172664">MGAKKAGLDEDSRATSSDLKDTKPDVDPQTSLAPPPRPAITSATDTPDYFNSVHNPFSLEPNPFEQSFGSGGSSGETPGKSILPPVAALTSPALPGTSSAGGGYGWSNSLRSGPLSPAMLAGPTGTSDYFDSIGRGFPTPNESSLRTGLTPGGGGSMFPAPSPNSQALLQQLQSGGATPSTIEFHRTALNAAKKNSLGGPTSNPTSEPDPATQNSNMDIKPNQPAGSDPFGHHDAADAANGLFMLAKGGQANPNQFAVSNQASIQPQSIQANDQQLESGADRRNSQNMNGVSGRETSGDASDMQGEQTKPAAKGKAKKNTGSKASTAGNNRRKAEDAPKGSNKKAKTSNGSGSVEPPSDVGDSEDDEDDMKRKNSTDTKKMTDEEKRKNFLERNRVAALKCRQRKKQWLANLQAKVELFTSENDALTATVTQLREEIVNLKTLLLAHKDCPVSQAQGLGPLMMNGMSAGFDAHPYNIPNGLPLTGAGRHALDSGTPANWQAIHLCSTINFSPRLTSKGGILRQPTYNPLSHDPQRSMSTRQPARPRRIDDALSQLVDSLTPPLSFSDIDDGYADDAEEALAAAEERRHQDILERSWRILDTYTSAANNDPASPPGPGINRRGSLAGGENINNASDLIKRKLLRENASPDKAVRFSNLYSRLLTQPVLSQKWAILYLLYRLSGADDHDGFIMDDEVMLEARSPPVEPANLQNVLWKGQRTKQQGWGAGDQSDEEGPAISSSASQLPGRIERKASVRRQELFADKEREAELDGGLQTTERPRETRVTRSRANTGVREPFSDDQKTIMPDPGLEKEQKPTGPLEDGLLRDLPFNLQGLSSSNLQFSSSSILKLPPSLPLPVVSLLNSLAEPCLLYRGLSSFVESSGGGLLSQSLRAALSNELRSYLGLVATLEGEIRRALTAPADPNDPRSASKSGVTLKRCVVWTRDATMALRLMSLIVEEAQNKKGGQLISLIHGFSTSHGDPFVCALAEKLLSHVTRPFYDMLRLWIYDGELSDPYKEFFVVEPEFRPSTDPRRIATSVWEDKYKLDDEMVPSIITQDFAKKVFLIGKSLNFIRYGCGDSGWVEAYSKEASKELRYGDTATLESSIDEAYKTTMARLIYLMDDKFKLFDHLRALKKYLLLGQGDFIALLMESLASNLDRPANSQYRHTLTAQLEHAIRASNAQYDSPDVLRRLDARMLELSHGEIGWDCFTLEYKIDAPVDVVITPWGSTQYLKVFNFLWRVKRVEFALGSTWRRCMTGARGVLGSVNDKVGSDWKRARCVIAEMIHFVCQLQYYILFEVIEASWDQLQASISKPGCTLDDLIEAHTKYLNSITHKGLLGSSTSFKNNTSSSSSTNTKQQEEGFLTQLHQILKIMLAYKDAVDGLYSFSVAEFTRRQELSAKIETRTAQGRWGITDRDLRRPLRGHKDSVSSSMSPSVAAYTPNLAGGGGDDFGIGTPSSLNPHDLSADDHMLASLRVRLRDLSAEFRSRLNVLLGDLAYQPDVDMRFLGVVMNFNDVYEPVRRRRTAGSSSRDKERARRKAAAVAAANATAAAEGNSSSSKEARREKEREKAENSGTGSATG</sequence>
<dbReference type="GO" id="GO:0051011">
    <property type="term" value="F:microtubule minus-end binding"/>
    <property type="evidence" value="ECO:0007669"/>
    <property type="project" value="TreeGrafter"/>
</dbReference>
<keyword evidence="10" id="KW-0804">Transcription</keyword>
<feature type="compositionally biased region" description="Low complexity" evidence="15">
    <location>
        <begin position="1543"/>
        <end position="1561"/>
    </location>
</feature>
<evidence type="ECO:0000256" key="6">
    <source>
        <dbReference type="ARBA" id="ARBA00022701"/>
    </source>
</evidence>
<dbReference type="GO" id="GO:0031122">
    <property type="term" value="P:cytoplasmic microtubule organization"/>
    <property type="evidence" value="ECO:0007669"/>
    <property type="project" value="TreeGrafter"/>
</dbReference>
<proteinExistence type="inferred from homology"/>
<dbReference type="GO" id="GO:0003677">
    <property type="term" value="F:DNA binding"/>
    <property type="evidence" value="ECO:0007669"/>
    <property type="project" value="UniProtKB-KW"/>
</dbReference>
<dbReference type="PRINTS" id="PR00043">
    <property type="entry name" value="LEUZIPPRJUN"/>
</dbReference>
<dbReference type="PaxDb" id="5061-CADANGAP00002160"/>
<dbReference type="Pfam" id="PF11787">
    <property type="entry name" value="Aft1_HRR"/>
    <property type="match status" value="1"/>
</dbReference>
<feature type="region of interest" description="Disordered" evidence="15">
    <location>
        <begin position="519"/>
        <end position="546"/>
    </location>
</feature>
<dbReference type="PANTHER" id="PTHR19302">
    <property type="entry name" value="GAMMA TUBULIN COMPLEX PROTEIN"/>
    <property type="match status" value="1"/>
</dbReference>
<dbReference type="PANTHER" id="PTHR19302:SF14">
    <property type="entry name" value="GAMMA-TUBULIN COMPLEX COMPONENT 3"/>
    <property type="match status" value="1"/>
</dbReference>
<keyword evidence="5" id="KW-0963">Cytoplasm</keyword>
<dbReference type="InterPro" id="IPR021756">
    <property type="entry name" value="TF_Aft1_HRR"/>
</dbReference>
<feature type="compositionally biased region" description="Basic and acidic residues" evidence="15">
    <location>
        <begin position="369"/>
        <end position="387"/>
    </location>
</feature>
<feature type="region of interest" description="Disordered" evidence="15">
    <location>
        <begin position="1423"/>
        <end position="1443"/>
    </location>
</feature>
<dbReference type="InterPro" id="IPR021755">
    <property type="entry name" value="TF_Aft1_HRA"/>
</dbReference>
<dbReference type="GO" id="GO:0051321">
    <property type="term" value="P:meiotic cell cycle"/>
    <property type="evidence" value="ECO:0007669"/>
    <property type="project" value="TreeGrafter"/>
</dbReference>
<dbReference type="VEuPathDB" id="FungiDB:ASPNIDRAFT2_1135637"/>
<dbReference type="GO" id="GO:0000930">
    <property type="term" value="C:gamma-tubulin complex"/>
    <property type="evidence" value="ECO:0007669"/>
    <property type="project" value="TreeGrafter"/>
</dbReference>
<feature type="region of interest" description="Disordered" evidence="15">
    <location>
        <begin position="252"/>
        <end position="387"/>
    </location>
</feature>
<feature type="domain" description="BZIP" evidence="16">
    <location>
        <begin position="384"/>
        <end position="447"/>
    </location>
</feature>
<dbReference type="Pfam" id="PF00170">
    <property type="entry name" value="bZIP_1"/>
    <property type="match status" value="1"/>
</dbReference>
<dbReference type="GO" id="GO:0000278">
    <property type="term" value="P:mitotic cell cycle"/>
    <property type="evidence" value="ECO:0007669"/>
    <property type="project" value="TreeGrafter"/>
</dbReference>
<dbReference type="GO" id="GO:0003700">
    <property type="term" value="F:DNA-binding transcription factor activity"/>
    <property type="evidence" value="ECO:0007669"/>
    <property type="project" value="InterPro"/>
</dbReference>
<dbReference type="VEuPathDB" id="FungiDB:M747DRAFT_237770"/>